<dbReference type="Proteomes" id="UP001183629">
    <property type="component" value="Unassembled WGS sequence"/>
</dbReference>
<protein>
    <submittedName>
        <fullName evidence="2">Uncharacterized protein</fullName>
    </submittedName>
</protein>
<reference evidence="2 3" key="1">
    <citation type="submission" date="2023-07" db="EMBL/GenBank/DDBJ databases">
        <title>Sequencing the genomes of 1000 actinobacteria strains.</title>
        <authorList>
            <person name="Klenk H.-P."/>
        </authorList>
    </citation>
    <scope>NUCLEOTIDE SEQUENCE [LARGE SCALE GENOMIC DNA]</scope>
    <source>
        <strain evidence="2 3">DSM 44711</strain>
    </source>
</reference>
<evidence type="ECO:0000313" key="3">
    <source>
        <dbReference type="Proteomes" id="UP001183629"/>
    </source>
</evidence>
<feature type="compositionally biased region" description="Low complexity" evidence="1">
    <location>
        <begin position="224"/>
        <end position="252"/>
    </location>
</feature>
<name>A0AAE3ZSD3_9ACTN</name>
<dbReference type="RefSeq" id="WP_310414964.1">
    <property type="nucleotide sequence ID" value="NZ_JAVDYC010000001.1"/>
</dbReference>
<accession>A0AAE3ZSD3</accession>
<evidence type="ECO:0000256" key="1">
    <source>
        <dbReference type="SAM" id="MobiDB-lite"/>
    </source>
</evidence>
<comment type="caution">
    <text evidence="2">The sequence shown here is derived from an EMBL/GenBank/DDBJ whole genome shotgun (WGS) entry which is preliminary data.</text>
</comment>
<sequence length="252" mass="26344">MKMVDPAVELDATKAALELDATKAALEALQALDQEQVARALRWLSEILKVSPPPLISMPPSDPTSAVPYAPMLSPGVVPPMMSAVPYNVTGAPYPSYPQGGIGDLSSPKAFLASKRPKSLSEKIACLAYYLTHCRNVHHFKTADIISLNTEAAQPKMQNPSRDVAKAETRNGYLVSAGAGNRQISTLGEAIVAALPDRDAVEAAAKDHNPVRRRKPVAKRSTTSHGGSSGAAAKSAVGSEAAKSSASGLAKP</sequence>
<dbReference type="EMBL" id="JAVDYC010000001">
    <property type="protein sequence ID" value="MDR7323303.1"/>
    <property type="molecule type" value="Genomic_DNA"/>
</dbReference>
<gene>
    <name evidence="2" type="ORF">J2S44_003553</name>
</gene>
<proteinExistence type="predicted"/>
<dbReference type="AlphaFoldDB" id="A0AAE3ZSD3"/>
<organism evidence="2 3">
    <name type="scientific">Catenuloplanes niger</name>
    <dbReference type="NCBI Taxonomy" id="587534"/>
    <lineage>
        <taxon>Bacteria</taxon>
        <taxon>Bacillati</taxon>
        <taxon>Actinomycetota</taxon>
        <taxon>Actinomycetes</taxon>
        <taxon>Micromonosporales</taxon>
        <taxon>Micromonosporaceae</taxon>
        <taxon>Catenuloplanes</taxon>
    </lineage>
</organism>
<keyword evidence="3" id="KW-1185">Reference proteome</keyword>
<evidence type="ECO:0000313" key="2">
    <source>
        <dbReference type="EMBL" id="MDR7323303.1"/>
    </source>
</evidence>
<feature type="region of interest" description="Disordered" evidence="1">
    <location>
        <begin position="203"/>
        <end position="252"/>
    </location>
</feature>